<evidence type="ECO:0000256" key="2">
    <source>
        <dbReference type="ARBA" id="ARBA00022475"/>
    </source>
</evidence>
<keyword evidence="6" id="KW-0915">Sodium</keyword>
<protein>
    <submittedName>
        <fullName evidence="8">PH-dependent sodium/proton antiporter</fullName>
    </submittedName>
</protein>
<keyword evidence="4 7" id="KW-1133">Transmembrane helix</keyword>
<reference evidence="8 9" key="1">
    <citation type="journal article" date="2013" name="Genome Announc.">
        <title>Genome Sequence of the Pyrene- and Fluoranthene-Degrading Bacterium Cycloclasticus sp. Strain PY97M.</title>
        <authorList>
            <person name="Cui Z."/>
            <person name="Xu G."/>
            <person name="Li Q."/>
            <person name="Gao W."/>
            <person name="Zheng L."/>
        </authorList>
    </citation>
    <scope>NUCLEOTIDE SEQUENCE [LARGE SCALE GENOMIC DNA]</scope>
    <source>
        <strain evidence="8 9">PY97M</strain>
    </source>
</reference>
<dbReference type="Proteomes" id="UP000015462">
    <property type="component" value="Unassembled WGS sequence"/>
</dbReference>
<accession>A0AB33Z589</accession>
<gene>
    <name evidence="8" type="primary">nhaA</name>
    <name evidence="8" type="ORF">L196_02560</name>
</gene>
<evidence type="ECO:0000256" key="3">
    <source>
        <dbReference type="ARBA" id="ARBA00022692"/>
    </source>
</evidence>
<evidence type="ECO:0000313" key="8">
    <source>
        <dbReference type="EMBL" id="EPD14343.1"/>
    </source>
</evidence>
<dbReference type="RefSeq" id="WP_016389851.1">
    <property type="nucleotide sequence ID" value="NZ_JBLIAD010000001.1"/>
</dbReference>
<evidence type="ECO:0000256" key="4">
    <source>
        <dbReference type="ARBA" id="ARBA00022989"/>
    </source>
</evidence>
<keyword evidence="5 7" id="KW-0472">Membrane</keyword>
<feature type="transmembrane region" description="Helical" evidence="7">
    <location>
        <begin position="70"/>
        <end position="87"/>
    </location>
</feature>
<evidence type="ECO:0000256" key="7">
    <source>
        <dbReference type="SAM" id="Phobius"/>
    </source>
</evidence>
<evidence type="ECO:0000256" key="1">
    <source>
        <dbReference type="ARBA" id="ARBA00004429"/>
    </source>
</evidence>
<organism evidence="8 9">
    <name type="scientific">Cycloclasticus pugetii</name>
    <dbReference type="NCBI Taxonomy" id="34068"/>
    <lineage>
        <taxon>Bacteria</taxon>
        <taxon>Pseudomonadati</taxon>
        <taxon>Pseudomonadota</taxon>
        <taxon>Gammaproteobacteria</taxon>
        <taxon>Thiotrichales</taxon>
        <taxon>Piscirickettsiaceae</taxon>
        <taxon>Cycloclasticus</taxon>
    </lineage>
</organism>
<keyword evidence="6" id="KW-0406">Ion transport</keyword>
<evidence type="ECO:0000313" key="9">
    <source>
        <dbReference type="Proteomes" id="UP000015462"/>
    </source>
</evidence>
<dbReference type="AlphaFoldDB" id="A0AB33Z589"/>
<feature type="transmembrane region" description="Helical" evidence="7">
    <location>
        <begin position="36"/>
        <end position="58"/>
    </location>
</feature>
<dbReference type="EMBL" id="ASHL01000001">
    <property type="protein sequence ID" value="EPD14343.1"/>
    <property type="molecule type" value="Genomic_DNA"/>
</dbReference>
<evidence type="ECO:0000256" key="6">
    <source>
        <dbReference type="ARBA" id="ARBA00023201"/>
    </source>
</evidence>
<keyword evidence="3 7" id="KW-0812">Transmembrane</keyword>
<keyword evidence="9" id="KW-1185">Reference proteome</keyword>
<dbReference type="Pfam" id="PF06965">
    <property type="entry name" value="Na_H_antiport_1"/>
    <property type="match status" value="1"/>
</dbReference>
<sequence length="95" mass="10494">MLGLFLGKQLVFFGFSWLAIKLKLEALSSGSNWMQLYGVSILTGIGFMMSLFIVSLTSTDASLFQYTDKLAILLGSFASGVFGYWILNCCRKQST</sequence>
<dbReference type="InterPro" id="IPR004670">
    <property type="entry name" value="NhaA"/>
</dbReference>
<dbReference type="GO" id="GO:0006885">
    <property type="term" value="P:regulation of pH"/>
    <property type="evidence" value="ECO:0007669"/>
    <property type="project" value="InterPro"/>
</dbReference>
<dbReference type="InterPro" id="IPR023171">
    <property type="entry name" value="Na/H_antiporter_dom_sf"/>
</dbReference>
<keyword evidence="6" id="KW-0739">Sodium transport</keyword>
<evidence type="ECO:0000256" key="5">
    <source>
        <dbReference type="ARBA" id="ARBA00023136"/>
    </source>
</evidence>
<feature type="transmembrane region" description="Helical" evidence="7">
    <location>
        <begin position="6"/>
        <end position="24"/>
    </location>
</feature>
<dbReference type="PANTHER" id="PTHR30341">
    <property type="entry name" value="SODIUM ION/PROTON ANTIPORTER NHAA-RELATED"/>
    <property type="match status" value="1"/>
</dbReference>
<comment type="caution">
    <text evidence="8">The sequence shown here is derived from an EMBL/GenBank/DDBJ whole genome shotgun (WGS) entry which is preliminary data.</text>
</comment>
<dbReference type="GO" id="GO:0005886">
    <property type="term" value="C:plasma membrane"/>
    <property type="evidence" value="ECO:0007669"/>
    <property type="project" value="UniProtKB-SubCell"/>
</dbReference>
<name>A0AB33Z589_9GAMM</name>
<comment type="subcellular location">
    <subcellularLocation>
        <location evidence="1">Cell inner membrane</location>
        <topology evidence="1">Multi-pass membrane protein</topology>
    </subcellularLocation>
</comment>
<proteinExistence type="predicted"/>
<dbReference type="PANTHER" id="PTHR30341:SF0">
    <property type="entry name" value="NA(+)_H(+) ANTIPORTER NHAA"/>
    <property type="match status" value="1"/>
</dbReference>
<dbReference type="GO" id="GO:0015385">
    <property type="term" value="F:sodium:proton antiporter activity"/>
    <property type="evidence" value="ECO:0007669"/>
    <property type="project" value="TreeGrafter"/>
</dbReference>
<keyword evidence="2" id="KW-1003">Cell membrane</keyword>
<dbReference type="Gene3D" id="1.20.1530.10">
    <property type="entry name" value="Na+/H+ antiporter like domain"/>
    <property type="match status" value="1"/>
</dbReference>
<keyword evidence="6" id="KW-0813">Transport</keyword>